<accession>A0A8J3YH49</accession>
<evidence type="ECO:0000313" key="2">
    <source>
        <dbReference type="Proteomes" id="UP000619260"/>
    </source>
</evidence>
<dbReference type="Proteomes" id="UP000619260">
    <property type="component" value="Unassembled WGS sequence"/>
</dbReference>
<protein>
    <submittedName>
        <fullName evidence="1">Uncharacterized protein</fullName>
    </submittedName>
</protein>
<name>A0A8J3YH49_9ACTN</name>
<reference evidence="1" key="1">
    <citation type="submission" date="2021-01" db="EMBL/GenBank/DDBJ databases">
        <title>Whole genome shotgun sequence of Virgisporangium aliadipatigenens NBRC 105644.</title>
        <authorList>
            <person name="Komaki H."/>
            <person name="Tamura T."/>
        </authorList>
    </citation>
    <scope>NUCLEOTIDE SEQUENCE</scope>
    <source>
        <strain evidence="1">NBRC 105644</strain>
    </source>
</reference>
<organism evidence="1 2">
    <name type="scientific">Virgisporangium aliadipatigenens</name>
    <dbReference type="NCBI Taxonomy" id="741659"/>
    <lineage>
        <taxon>Bacteria</taxon>
        <taxon>Bacillati</taxon>
        <taxon>Actinomycetota</taxon>
        <taxon>Actinomycetes</taxon>
        <taxon>Micromonosporales</taxon>
        <taxon>Micromonosporaceae</taxon>
        <taxon>Virgisporangium</taxon>
    </lineage>
</organism>
<gene>
    <name evidence="1" type="ORF">Val02_09890</name>
</gene>
<comment type="caution">
    <text evidence="1">The sequence shown here is derived from an EMBL/GenBank/DDBJ whole genome shotgun (WGS) entry which is preliminary data.</text>
</comment>
<dbReference type="AlphaFoldDB" id="A0A8J3YH49"/>
<keyword evidence="2" id="KW-1185">Reference proteome</keyword>
<dbReference type="EMBL" id="BOPF01000003">
    <property type="protein sequence ID" value="GIJ44103.1"/>
    <property type="molecule type" value="Genomic_DNA"/>
</dbReference>
<proteinExistence type="predicted"/>
<evidence type="ECO:0000313" key="1">
    <source>
        <dbReference type="EMBL" id="GIJ44103.1"/>
    </source>
</evidence>
<sequence>MLVASLLVAAPARGAQWTPVQDVSAPGWTGSDSPRAAVDRDGDTLLVWPATCPECFSSQIQARISPADGGPLGPILTLTEHGASASWPEVGVDDDGDAAVVWEHEDAVVGRRISATGEVGPMVTLSGAQAGSPQVAVDPNGTALVAWTQYADGAYTAYARHFGIGGTVGPLWTLGASSVDSPVVAVDRTGTAVVVWSTPDWGRLLARRITAAAMSEPVLVDSPVGEMSGVAGPSVAVDADGDAVIAYRPVFNRSTAGLRARWFAADGTLGPVLAVAPADHSVTFYSTVDVDLEGDAVVAWSRHTRGVLTDAYARTIPRTGAPGPVTAFGQGDRPRVALDDDGDGIVTFTAPGPSWAYNGVSASTVGRDGTFAPVEQLSAEGKTARVDVGPTGRFSVIWQCGPYPYTIQARFGA</sequence>